<organism evidence="2 3">
    <name type="scientific">Exophiala mesophila</name>
    <name type="common">Black yeast-like fungus</name>
    <dbReference type="NCBI Taxonomy" id="212818"/>
    <lineage>
        <taxon>Eukaryota</taxon>
        <taxon>Fungi</taxon>
        <taxon>Dikarya</taxon>
        <taxon>Ascomycota</taxon>
        <taxon>Pezizomycotina</taxon>
        <taxon>Eurotiomycetes</taxon>
        <taxon>Chaetothyriomycetidae</taxon>
        <taxon>Chaetothyriales</taxon>
        <taxon>Herpotrichiellaceae</taxon>
        <taxon>Exophiala</taxon>
    </lineage>
</organism>
<protein>
    <submittedName>
        <fullName evidence="2">Uncharacterized protein</fullName>
    </submittedName>
</protein>
<dbReference type="Proteomes" id="UP000288859">
    <property type="component" value="Unassembled WGS sequence"/>
</dbReference>
<name>A0A438NC11_EXOME</name>
<gene>
    <name evidence="2" type="ORF">B0A52_02954</name>
</gene>
<evidence type="ECO:0000313" key="2">
    <source>
        <dbReference type="EMBL" id="RVX73312.1"/>
    </source>
</evidence>
<evidence type="ECO:0000256" key="1">
    <source>
        <dbReference type="SAM" id="MobiDB-lite"/>
    </source>
</evidence>
<feature type="region of interest" description="Disordered" evidence="1">
    <location>
        <begin position="42"/>
        <end position="72"/>
    </location>
</feature>
<dbReference type="EMBL" id="NAJM01000008">
    <property type="protein sequence ID" value="RVX73312.1"/>
    <property type="molecule type" value="Genomic_DNA"/>
</dbReference>
<evidence type="ECO:0000313" key="3">
    <source>
        <dbReference type="Proteomes" id="UP000288859"/>
    </source>
</evidence>
<accession>A0A438NC11</accession>
<reference evidence="2 3" key="1">
    <citation type="submission" date="2017-03" db="EMBL/GenBank/DDBJ databases">
        <title>Genomes of endolithic fungi from Antarctica.</title>
        <authorList>
            <person name="Coleine C."/>
            <person name="Masonjones S."/>
            <person name="Stajich J.E."/>
        </authorList>
    </citation>
    <scope>NUCLEOTIDE SEQUENCE [LARGE SCALE GENOMIC DNA]</scope>
    <source>
        <strain evidence="2 3">CCFEE 6314</strain>
    </source>
</reference>
<comment type="caution">
    <text evidence="2">The sequence shown here is derived from an EMBL/GenBank/DDBJ whole genome shotgun (WGS) entry which is preliminary data.</text>
</comment>
<dbReference type="AlphaFoldDB" id="A0A438NC11"/>
<feature type="compositionally biased region" description="Low complexity" evidence="1">
    <location>
        <begin position="44"/>
        <end position="53"/>
    </location>
</feature>
<proteinExistence type="predicted"/>
<feature type="compositionally biased region" description="Polar residues" evidence="1">
    <location>
        <begin position="54"/>
        <end position="72"/>
    </location>
</feature>
<sequence length="72" mass="8672">MTLHKLKFQVVGHIISCRFPPDHDRRHNFWKEYRRIRGMIQAINNNNNNNNNNHHTQSINRQTSQPTNQPNQ</sequence>